<dbReference type="Gene3D" id="1.10.10.10">
    <property type="entry name" value="Winged helix-like DNA-binding domain superfamily/Winged helix DNA-binding domain"/>
    <property type="match status" value="1"/>
</dbReference>
<gene>
    <name evidence="2" type="ORF">DesU5LDRAFT_1079</name>
</gene>
<dbReference type="EMBL" id="JH600068">
    <property type="protein sequence ID" value="EIG52779.1"/>
    <property type="molecule type" value="Genomic_DNA"/>
</dbReference>
<feature type="region of interest" description="Disordered" evidence="1">
    <location>
        <begin position="1"/>
        <end position="24"/>
    </location>
</feature>
<feature type="region of interest" description="Disordered" evidence="1">
    <location>
        <begin position="218"/>
        <end position="241"/>
    </location>
</feature>
<dbReference type="STRING" id="596152.DesU5LDRAFT_1079"/>
<accession>I2PZ23</accession>
<proteinExistence type="predicted"/>
<protein>
    <submittedName>
        <fullName evidence="2">Uncharacterized protein</fullName>
    </submittedName>
</protein>
<name>I2PZ23_9BACT</name>
<feature type="compositionally biased region" description="Basic and acidic residues" evidence="1">
    <location>
        <begin position="229"/>
        <end position="240"/>
    </location>
</feature>
<dbReference type="AlphaFoldDB" id="I2PZ23"/>
<dbReference type="SUPFAM" id="SSF46785">
    <property type="entry name" value="Winged helix' DNA-binding domain"/>
    <property type="match status" value="1"/>
</dbReference>
<reference evidence="2" key="1">
    <citation type="submission" date="2011-11" db="EMBL/GenBank/DDBJ databases">
        <title>Improved High-Quality Draft sequence of Desulfovibrio sp. U5L.</title>
        <authorList>
            <consortium name="US DOE Joint Genome Institute"/>
            <person name="Lucas S."/>
            <person name="Han J."/>
            <person name="Lapidus A."/>
            <person name="Cheng J.-F."/>
            <person name="Goodwin L."/>
            <person name="Pitluck S."/>
            <person name="Peters L."/>
            <person name="Ovchinnikova G."/>
            <person name="Held B."/>
            <person name="Detter J.C."/>
            <person name="Han C."/>
            <person name="Tapia R."/>
            <person name="Land M."/>
            <person name="Hauser L."/>
            <person name="Kyrpides N."/>
            <person name="Ivanova N."/>
            <person name="Pagani I."/>
            <person name="Gabster J."/>
            <person name="Walker C."/>
            <person name="Stolyar S."/>
            <person name="Stahl D."/>
            <person name="Arkin A."/>
            <person name="Dehal P."/>
            <person name="Hazen T."/>
            <person name="Woyke T."/>
        </authorList>
    </citation>
    <scope>NUCLEOTIDE SEQUENCE [LARGE SCALE GENOMIC DNA]</scope>
    <source>
        <strain evidence="2">U5L</strain>
    </source>
</reference>
<evidence type="ECO:0000256" key="1">
    <source>
        <dbReference type="SAM" id="MobiDB-lite"/>
    </source>
</evidence>
<dbReference type="InterPro" id="IPR036388">
    <property type="entry name" value="WH-like_DNA-bd_sf"/>
</dbReference>
<organism evidence="2">
    <name type="scientific">Desulfovibrio sp. U5L</name>
    <dbReference type="NCBI Taxonomy" id="596152"/>
    <lineage>
        <taxon>Bacteria</taxon>
        <taxon>Pseudomonadati</taxon>
        <taxon>Thermodesulfobacteriota</taxon>
        <taxon>Desulfovibrionia</taxon>
        <taxon>Desulfovibrionales</taxon>
        <taxon>Desulfovibrionaceae</taxon>
        <taxon>Desulfovibrio</taxon>
    </lineage>
</organism>
<dbReference type="InterPro" id="IPR036390">
    <property type="entry name" value="WH_DNA-bd_sf"/>
</dbReference>
<dbReference type="HOGENOM" id="CLU_1010946_0_0_7"/>
<sequence length="275" mass="29463">MSKCESSPDKGAPSRASAQPRDAQGLFARKTTEDVISRLQALKEWRRRACDTGLEIPADPKIMSDVANMVVQAILDKSHATLMSLRSGLFPLASDLADALIRSGVTDASVQAAEVGELAAIVGAAIVQLEVVRPEDALGLIKHGRQVLNALGALEGEATLEAIGRWVGELPGYAEPLTTPTVSRVLHKLERTGFIRREGMTNARRFLLLPSGRAMLDKDAPKPKSWTLPREDASGAREAKAQSVGFVSPQPCYSGAMPFLQYVGHPATASEEARS</sequence>
<evidence type="ECO:0000313" key="2">
    <source>
        <dbReference type="EMBL" id="EIG52779.1"/>
    </source>
</evidence>